<feature type="region of interest" description="Disordered" evidence="1">
    <location>
        <begin position="172"/>
        <end position="199"/>
    </location>
</feature>
<dbReference type="AlphaFoldDB" id="A0A6J4QC72"/>
<gene>
    <name evidence="2" type="ORF">AVDCRST_MAG03-3646</name>
</gene>
<organism evidence="2">
    <name type="scientific">uncultured Rubrobacteraceae bacterium</name>
    <dbReference type="NCBI Taxonomy" id="349277"/>
    <lineage>
        <taxon>Bacteria</taxon>
        <taxon>Bacillati</taxon>
        <taxon>Actinomycetota</taxon>
        <taxon>Rubrobacteria</taxon>
        <taxon>Rubrobacterales</taxon>
        <taxon>Rubrobacteraceae</taxon>
        <taxon>environmental samples</taxon>
    </lineage>
</organism>
<feature type="compositionally biased region" description="Low complexity" evidence="1">
    <location>
        <begin position="31"/>
        <end position="53"/>
    </location>
</feature>
<evidence type="ECO:0000313" key="2">
    <source>
        <dbReference type="EMBL" id="CAA9436544.1"/>
    </source>
</evidence>
<sequence length="199" mass="21135">DRAPEGPPFRLHHPQRRPGLGDPRGRGRGLGLFRRPAPPGASRGRPGARDAAGGVRGLYPDGVEKPRRFALRGGALGGARGAVHPRGRGRDAHQAGRGVGHRALGLFRGRDRASHPYRRLGRRRPERARPLYLRPGGHHRPGGRRDDGASGLGGGRAPGALLQGVQAALLRPGVRREPGLPGEGAERAAHRAHRGRGGR</sequence>
<reference evidence="2" key="1">
    <citation type="submission" date="2020-02" db="EMBL/GenBank/DDBJ databases">
        <authorList>
            <person name="Meier V. D."/>
        </authorList>
    </citation>
    <scope>NUCLEOTIDE SEQUENCE</scope>
    <source>
        <strain evidence="2">AVDCRST_MAG03</strain>
    </source>
</reference>
<name>A0A6J4QC72_9ACTN</name>
<dbReference type="EMBL" id="CADCUT010000215">
    <property type="protein sequence ID" value="CAA9436544.1"/>
    <property type="molecule type" value="Genomic_DNA"/>
</dbReference>
<feature type="compositionally biased region" description="Basic and acidic residues" evidence="1">
    <location>
        <begin position="174"/>
        <end position="189"/>
    </location>
</feature>
<feature type="region of interest" description="Disordered" evidence="1">
    <location>
        <begin position="1"/>
        <end position="159"/>
    </location>
</feature>
<feature type="compositionally biased region" description="Basic residues" evidence="1">
    <location>
        <begin position="115"/>
        <end position="126"/>
    </location>
</feature>
<proteinExistence type="predicted"/>
<accession>A0A6J4QC72</accession>
<evidence type="ECO:0000256" key="1">
    <source>
        <dbReference type="SAM" id="MobiDB-lite"/>
    </source>
</evidence>
<feature type="non-terminal residue" evidence="2">
    <location>
        <position position="1"/>
    </location>
</feature>
<protein>
    <submittedName>
        <fullName evidence="2">Mn-Zn_transporter_SitC</fullName>
    </submittedName>
</protein>
<feature type="compositionally biased region" description="Basic residues" evidence="1">
    <location>
        <begin position="190"/>
        <end position="199"/>
    </location>
</feature>
<feature type="non-terminal residue" evidence="2">
    <location>
        <position position="199"/>
    </location>
</feature>